<reference evidence="2 3" key="1">
    <citation type="submission" date="2017-09" db="EMBL/GenBank/DDBJ databases">
        <title>Sphingomonas panjinensis sp.nov., isolated from oil-contaminated soil.</title>
        <authorList>
            <person name="Wang L."/>
            <person name="Chen L."/>
        </authorList>
    </citation>
    <scope>NUCLEOTIDE SEQUENCE [LARGE SCALE GENOMIC DNA]</scope>
    <source>
        <strain evidence="2 3">FW-11</strain>
    </source>
</reference>
<dbReference type="SUPFAM" id="SSF53448">
    <property type="entry name" value="Nucleotide-diphospho-sugar transferases"/>
    <property type="match status" value="1"/>
</dbReference>
<keyword evidence="3" id="KW-1185">Reference proteome</keyword>
<dbReference type="Pfam" id="PF00535">
    <property type="entry name" value="Glycos_transf_2"/>
    <property type="match status" value="1"/>
</dbReference>
<dbReference type="InterPro" id="IPR001173">
    <property type="entry name" value="Glyco_trans_2-like"/>
</dbReference>
<dbReference type="InterPro" id="IPR050834">
    <property type="entry name" value="Glycosyltransf_2"/>
</dbReference>
<evidence type="ECO:0000313" key="3">
    <source>
        <dbReference type="Proteomes" id="UP000244162"/>
    </source>
</evidence>
<feature type="domain" description="Glycosyltransferase 2-like" evidence="1">
    <location>
        <begin position="12"/>
        <end position="178"/>
    </location>
</feature>
<organism evidence="2 3">
    <name type="scientific">Sphingomonas oleivorans</name>
    <dbReference type="NCBI Taxonomy" id="1735121"/>
    <lineage>
        <taxon>Bacteria</taxon>
        <taxon>Pseudomonadati</taxon>
        <taxon>Pseudomonadota</taxon>
        <taxon>Alphaproteobacteria</taxon>
        <taxon>Sphingomonadales</taxon>
        <taxon>Sphingomonadaceae</taxon>
        <taxon>Sphingomonas</taxon>
    </lineage>
</organism>
<dbReference type="PANTHER" id="PTHR43685:SF2">
    <property type="entry name" value="GLYCOSYLTRANSFERASE 2-LIKE DOMAIN-CONTAINING PROTEIN"/>
    <property type="match status" value="1"/>
</dbReference>
<dbReference type="Gene3D" id="3.90.550.10">
    <property type="entry name" value="Spore Coat Polysaccharide Biosynthesis Protein SpsA, Chain A"/>
    <property type="match status" value="1"/>
</dbReference>
<dbReference type="CDD" id="cd00761">
    <property type="entry name" value="Glyco_tranf_GTA_type"/>
    <property type="match status" value="1"/>
</dbReference>
<sequence>MFGRGSFGMTCSVIMTCYNEGPYIEAAVRSVLDQTRADVIDRIVIADDGSAPDTIAVLHAIEALDPRIEVIYGEGGLGLPGNRNLAATRCTSPYLAILDGDDLWTPDKLEKQLPLLDRDAGVGLVYADYYTFPNQDLSAARAAGVLDITRNTDLTLTYFLNDPPIIPSTILLRRDAFEAAGRFDAAVRVFEDTDFYLRLSRVCRFALVDAPLLYKRNRTTSITGGRKDLMAHHAYVAFKFAAEETRLLPIVPRRLAERARKLGNYKFLAGDREGAVAHLRLATKLDAWNIRAWTSWVVASFLAGPANLLLKPLLSARRAAIGSGNA</sequence>
<protein>
    <recommendedName>
        <fullName evidence="1">Glycosyltransferase 2-like domain-containing protein</fullName>
    </recommendedName>
</protein>
<gene>
    <name evidence="2" type="ORF">CLG96_03150</name>
</gene>
<dbReference type="Proteomes" id="UP000244162">
    <property type="component" value="Unassembled WGS sequence"/>
</dbReference>
<dbReference type="EMBL" id="NWBU01000004">
    <property type="protein sequence ID" value="PTQ13142.1"/>
    <property type="molecule type" value="Genomic_DNA"/>
</dbReference>
<comment type="caution">
    <text evidence="2">The sequence shown here is derived from an EMBL/GenBank/DDBJ whole genome shotgun (WGS) entry which is preliminary data.</text>
</comment>
<evidence type="ECO:0000259" key="1">
    <source>
        <dbReference type="Pfam" id="PF00535"/>
    </source>
</evidence>
<proteinExistence type="predicted"/>
<dbReference type="InterPro" id="IPR029044">
    <property type="entry name" value="Nucleotide-diphossugar_trans"/>
</dbReference>
<name>A0A2T5G1X6_9SPHN</name>
<dbReference type="PANTHER" id="PTHR43685">
    <property type="entry name" value="GLYCOSYLTRANSFERASE"/>
    <property type="match status" value="1"/>
</dbReference>
<accession>A0A2T5G1X6</accession>
<evidence type="ECO:0000313" key="2">
    <source>
        <dbReference type="EMBL" id="PTQ13142.1"/>
    </source>
</evidence>
<dbReference type="AlphaFoldDB" id="A0A2T5G1X6"/>
<dbReference type="OrthoDB" id="9807795at2"/>